<feature type="transmembrane region" description="Helical" evidence="1">
    <location>
        <begin position="137"/>
        <end position="154"/>
    </location>
</feature>
<name>A0ABW9UQX3_9BACL</name>
<evidence type="ECO:0000256" key="1">
    <source>
        <dbReference type="SAM" id="Phobius"/>
    </source>
</evidence>
<feature type="transmembrane region" description="Helical" evidence="1">
    <location>
        <begin position="161"/>
        <end position="181"/>
    </location>
</feature>
<sequence length="226" mass="26266">MILVSEDRPMSWRGRPRMQNWFIIFIYNLFTNVDNAIMIQNSLNRYSLRSKFKLYLLGLLCLLRIIYIACVQSSYRIPYINLATAAIMLFFAIRMVLPKNQMRKHFSLLWIYSSVASLDLVMSIDSILLSARLSDNVAFIATGVLPALLLLFFFSSKMEMFFFKMPWLEIVIAGLLAQLAVLQIKKEPGILLLLQEEWFDLVGIITMCVICAVGWYNFLRSRSYPM</sequence>
<feature type="transmembrane region" description="Helical" evidence="1">
    <location>
        <begin position="201"/>
        <end position="219"/>
    </location>
</feature>
<feature type="transmembrane region" description="Helical" evidence="1">
    <location>
        <begin position="109"/>
        <end position="131"/>
    </location>
</feature>
<keyword evidence="3" id="KW-1185">Reference proteome</keyword>
<evidence type="ECO:0000313" key="3">
    <source>
        <dbReference type="Proteomes" id="UP000467637"/>
    </source>
</evidence>
<feature type="transmembrane region" description="Helical" evidence="1">
    <location>
        <begin position="52"/>
        <end position="71"/>
    </location>
</feature>
<dbReference type="InterPro" id="IPR005496">
    <property type="entry name" value="Integral_membrane_TerC"/>
</dbReference>
<dbReference type="EMBL" id="WSEM01000039">
    <property type="protein sequence ID" value="MVQ40320.1"/>
    <property type="molecule type" value="Genomic_DNA"/>
</dbReference>
<gene>
    <name evidence="2" type="ORF">GON05_37640</name>
</gene>
<organism evidence="2 3">
    <name type="scientific">Paenibacillus anseongense</name>
    <dbReference type="NCBI Taxonomy" id="2682845"/>
    <lineage>
        <taxon>Bacteria</taxon>
        <taxon>Bacillati</taxon>
        <taxon>Bacillota</taxon>
        <taxon>Bacilli</taxon>
        <taxon>Bacillales</taxon>
        <taxon>Paenibacillaceae</taxon>
        <taxon>Paenibacillus</taxon>
    </lineage>
</organism>
<protein>
    <submittedName>
        <fullName evidence="2">Uncharacterized protein</fullName>
    </submittedName>
</protein>
<keyword evidence="1" id="KW-0472">Membrane</keyword>
<evidence type="ECO:0000313" key="2">
    <source>
        <dbReference type="EMBL" id="MVQ40320.1"/>
    </source>
</evidence>
<accession>A0ABW9UQX3</accession>
<comment type="caution">
    <text evidence="2">The sequence shown here is derived from an EMBL/GenBank/DDBJ whole genome shotgun (WGS) entry which is preliminary data.</text>
</comment>
<keyword evidence="1" id="KW-1133">Transmembrane helix</keyword>
<keyword evidence="1" id="KW-0812">Transmembrane</keyword>
<feature type="transmembrane region" description="Helical" evidence="1">
    <location>
        <begin position="20"/>
        <end position="40"/>
    </location>
</feature>
<dbReference type="Pfam" id="PF03741">
    <property type="entry name" value="TerC"/>
    <property type="match status" value="1"/>
</dbReference>
<feature type="transmembrane region" description="Helical" evidence="1">
    <location>
        <begin position="77"/>
        <end position="97"/>
    </location>
</feature>
<dbReference type="Proteomes" id="UP000467637">
    <property type="component" value="Unassembled WGS sequence"/>
</dbReference>
<proteinExistence type="predicted"/>
<reference evidence="2 3" key="1">
    <citation type="submission" date="2019-12" db="EMBL/GenBank/DDBJ databases">
        <authorList>
            <person name="Huq M.A."/>
        </authorList>
    </citation>
    <scope>NUCLEOTIDE SEQUENCE [LARGE SCALE GENOMIC DNA]</scope>
    <source>
        <strain evidence="2 3">MAH-34</strain>
    </source>
</reference>